<gene>
    <name evidence="3" type="primary">LOC111274960</name>
</gene>
<organism evidence="2 3">
    <name type="scientific">Durio zibethinus</name>
    <name type="common">Durian</name>
    <dbReference type="NCBI Taxonomy" id="66656"/>
    <lineage>
        <taxon>Eukaryota</taxon>
        <taxon>Viridiplantae</taxon>
        <taxon>Streptophyta</taxon>
        <taxon>Embryophyta</taxon>
        <taxon>Tracheophyta</taxon>
        <taxon>Spermatophyta</taxon>
        <taxon>Magnoliopsida</taxon>
        <taxon>eudicotyledons</taxon>
        <taxon>Gunneridae</taxon>
        <taxon>Pentapetalae</taxon>
        <taxon>rosids</taxon>
        <taxon>malvids</taxon>
        <taxon>Malvales</taxon>
        <taxon>Malvaceae</taxon>
        <taxon>Helicteroideae</taxon>
        <taxon>Durio</taxon>
    </lineage>
</organism>
<feature type="transmembrane region" description="Helical" evidence="1">
    <location>
        <begin position="66"/>
        <end position="84"/>
    </location>
</feature>
<keyword evidence="1" id="KW-1133">Transmembrane helix</keyword>
<protein>
    <submittedName>
        <fullName evidence="3">Uncharacterized protein LOC111274960 isoform X1</fullName>
    </submittedName>
</protein>
<dbReference type="KEGG" id="dzi:111274960"/>
<accession>A0A6P5WHZ9</accession>
<name>A0A6P5WHZ9_DURZI</name>
<reference evidence="3" key="1">
    <citation type="submission" date="2025-08" db="UniProtKB">
        <authorList>
            <consortium name="RefSeq"/>
        </authorList>
    </citation>
    <scope>IDENTIFICATION</scope>
    <source>
        <tissue evidence="3">Fruit stalk</tissue>
    </source>
</reference>
<dbReference type="RefSeq" id="XP_022715745.1">
    <property type="nucleotide sequence ID" value="XM_022860010.1"/>
</dbReference>
<dbReference type="Proteomes" id="UP000515121">
    <property type="component" value="Unplaced"/>
</dbReference>
<evidence type="ECO:0000313" key="2">
    <source>
        <dbReference type="Proteomes" id="UP000515121"/>
    </source>
</evidence>
<keyword evidence="2" id="KW-1185">Reference proteome</keyword>
<feature type="transmembrane region" description="Helical" evidence="1">
    <location>
        <begin position="35"/>
        <end position="54"/>
    </location>
</feature>
<keyword evidence="1" id="KW-0812">Transmembrane</keyword>
<proteinExistence type="predicted"/>
<keyword evidence="1" id="KW-0472">Membrane</keyword>
<evidence type="ECO:0000313" key="3">
    <source>
        <dbReference type="RefSeq" id="XP_022715745.1"/>
    </source>
</evidence>
<evidence type="ECO:0000256" key="1">
    <source>
        <dbReference type="SAM" id="Phobius"/>
    </source>
</evidence>
<sequence length="89" mass="9682">MSTARKPPPTAPISTIQSSPLKKLSKMSTWENPTSSLLIATTMMIKPVLIITLIQTLTSVEFGSTLLILATVIAVVNFSHWVQANVFRA</sequence>
<dbReference type="GeneID" id="111274960"/>
<dbReference type="AlphaFoldDB" id="A0A6P5WHZ9"/>